<organism evidence="1">
    <name type="scientific">viral metagenome</name>
    <dbReference type="NCBI Taxonomy" id="1070528"/>
    <lineage>
        <taxon>unclassified sequences</taxon>
        <taxon>metagenomes</taxon>
        <taxon>organismal metagenomes</taxon>
    </lineage>
</organism>
<name>A0A6H1ZC14_9ZZZZ</name>
<gene>
    <name evidence="1" type="ORF">TM448A00171_0021</name>
    <name evidence="2" type="ORF">TM448B00200_0003</name>
</gene>
<protein>
    <submittedName>
        <fullName evidence="1">Uncharacterized protein</fullName>
    </submittedName>
</protein>
<dbReference type="AlphaFoldDB" id="A0A6H1ZC14"/>
<evidence type="ECO:0000313" key="1">
    <source>
        <dbReference type="EMBL" id="QJA45002.1"/>
    </source>
</evidence>
<reference evidence="1" key="1">
    <citation type="submission" date="2020-03" db="EMBL/GenBank/DDBJ databases">
        <title>The deep terrestrial virosphere.</title>
        <authorList>
            <person name="Holmfeldt K."/>
            <person name="Nilsson E."/>
            <person name="Simone D."/>
            <person name="Lopez-Fernandez M."/>
            <person name="Wu X."/>
            <person name="de Brujin I."/>
            <person name="Lundin D."/>
            <person name="Andersson A."/>
            <person name="Bertilsson S."/>
            <person name="Dopson M."/>
        </authorList>
    </citation>
    <scope>NUCLEOTIDE SEQUENCE</scope>
    <source>
        <strain evidence="1">TM448A00171</strain>
        <strain evidence="2">TM448B00200</strain>
    </source>
</reference>
<proteinExistence type="predicted"/>
<dbReference type="EMBL" id="MT143984">
    <property type="protein sequence ID" value="QJA45002.1"/>
    <property type="molecule type" value="Genomic_DNA"/>
</dbReference>
<evidence type="ECO:0000313" key="2">
    <source>
        <dbReference type="EMBL" id="QJH94296.1"/>
    </source>
</evidence>
<accession>A0A6H1ZC14</accession>
<sequence length="186" mass="18659">MPPVVAALGAIGSAAAPVVGAIGSGLGTVGGAIGSGLGTLAGGAMTGADLLGKALLGGSQYVANPLAVYEATGNLGKTVTTPGLLSQVGGAINSPVGQTLLKYGLGQQEKQSQQAEYNQQLQEAEKQSRIAQLIAPQRSSIADISAASQQYAPDISALAQALAPPQYTPPLQQFYPQSQQGGYYGY</sequence>
<dbReference type="EMBL" id="MT144599">
    <property type="protein sequence ID" value="QJH94296.1"/>
    <property type="molecule type" value="Genomic_DNA"/>
</dbReference>